<name>A0A1I6X8Q1_9ACTN</name>
<dbReference type="AlphaFoldDB" id="A0A1I6X8Q1"/>
<proteinExistence type="inferred from homology"/>
<dbReference type="SUPFAM" id="SSF101874">
    <property type="entry name" value="YceI-like"/>
    <property type="match status" value="1"/>
</dbReference>
<accession>A0A1I6X8Q1</accession>
<dbReference type="RefSeq" id="WP_093577642.1">
    <property type="nucleotide sequence ID" value="NZ_FPBA01000001.1"/>
</dbReference>
<comment type="similarity">
    <text evidence="1">Belongs to the UPF0312 family.</text>
</comment>
<dbReference type="InterPro" id="IPR007372">
    <property type="entry name" value="Lipid/polyisoprenoid-bd_YceI"/>
</dbReference>
<evidence type="ECO:0000259" key="2">
    <source>
        <dbReference type="SMART" id="SM00867"/>
    </source>
</evidence>
<dbReference type="Pfam" id="PF04264">
    <property type="entry name" value="YceI"/>
    <property type="match status" value="1"/>
</dbReference>
<sequence length="224" mass="22949">MARGRRRAWWIVGGVLALLALGLGLGPLVYAALEEDAAAAPTVQAQPSDVELAPSTDGTWAIGPGSSAGYRVDEVLNGANVTVAGTTGQVAGSVAVQGGDMASAEVTVDVASISTDSGQRDAYFRSNVMDVATHPTATFTVQGPVDLPELSGTPVTVPVSGDLTLRGQTRPVQADLAVVRTAEGVEVSGAVPVVFSDFGISAPDLGFVRVEDRGQIEFLLELTM</sequence>
<protein>
    <submittedName>
        <fullName evidence="3">Polyisoprenoid-binding protein YceI</fullName>
    </submittedName>
</protein>
<evidence type="ECO:0000313" key="3">
    <source>
        <dbReference type="EMBL" id="SFT34660.1"/>
    </source>
</evidence>
<organism evidence="3 4">
    <name type="scientific">Geodermatophilus amargosae</name>
    <dbReference type="NCBI Taxonomy" id="1296565"/>
    <lineage>
        <taxon>Bacteria</taxon>
        <taxon>Bacillati</taxon>
        <taxon>Actinomycetota</taxon>
        <taxon>Actinomycetes</taxon>
        <taxon>Geodermatophilales</taxon>
        <taxon>Geodermatophilaceae</taxon>
        <taxon>Geodermatophilus</taxon>
    </lineage>
</organism>
<evidence type="ECO:0000313" key="4">
    <source>
        <dbReference type="Proteomes" id="UP000199546"/>
    </source>
</evidence>
<dbReference type="SMART" id="SM00867">
    <property type="entry name" value="YceI"/>
    <property type="match status" value="1"/>
</dbReference>
<reference evidence="4" key="1">
    <citation type="submission" date="2016-10" db="EMBL/GenBank/DDBJ databases">
        <authorList>
            <person name="Varghese N."/>
            <person name="Submissions S."/>
        </authorList>
    </citation>
    <scope>NUCLEOTIDE SEQUENCE [LARGE SCALE GENOMIC DNA]</scope>
    <source>
        <strain evidence="4">DSM 46136</strain>
    </source>
</reference>
<feature type="domain" description="Lipid/polyisoprenoid-binding YceI-like" evidence="2">
    <location>
        <begin position="59"/>
        <end position="223"/>
    </location>
</feature>
<dbReference type="Proteomes" id="UP000199546">
    <property type="component" value="Unassembled WGS sequence"/>
</dbReference>
<dbReference type="PANTHER" id="PTHR34406">
    <property type="entry name" value="PROTEIN YCEI"/>
    <property type="match status" value="1"/>
</dbReference>
<evidence type="ECO:0000256" key="1">
    <source>
        <dbReference type="ARBA" id="ARBA00008812"/>
    </source>
</evidence>
<dbReference type="InterPro" id="IPR036761">
    <property type="entry name" value="TTHA0802/YceI-like_sf"/>
</dbReference>
<dbReference type="OrthoDB" id="117810at2"/>
<dbReference type="Gene3D" id="2.40.128.110">
    <property type="entry name" value="Lipid/polyisoprenoid-binding, YceI-like"/>
    <property type="match status" value="1"/>
</dbReference>
<keyword evidence="4" id="KW-1185">Reference proteome</keyword>
<gene>
    <name evidence="3" type="ORF">SAMN05660657_00285</name>
</gene>
<dbReference type="PANTHER" id="PTHR34406:SF1">
    <property type="entry name" value="PROTEIN YCEI"/>
    <property type="match status" value="1"/>
</dbReference>
<dbReference type="EMBL" id="FPBA01000001">
    <property type="protein sequence ID" value="SFT34660.1"/>
    <property type="molecule type" value="Genomic_DNA"/>
</dbReference>
<dbReference type="STRING" id="1296565.SAMN05660657_00285"/>